<dbReference type="AlphaFoldDB" id="A0A653A8V2"/>
<keyword evidence="2 4" id="KW-0378">Hydrolase</keyword>
<accession>A0A653A8V2</accession>
<evidence type="ECO:0000256" key="3">
    <source>
        <dbReference type="ARBA" id="ARBA00023295"/>
    </source>
</evidence>
<protein>
    <submittedName>
        <fullName evidence="4">Beta-xylosidase</fullName>
        <ecNumber evidence="4">3.2.1.37</ecNumber>
    </submittedName>
</protein>
<dbReference type="EMBL" id="UPXZ01000017">
    <property type="protein sequence ID" value="VBB44072.1"/>
    <property type="molecule type" value="Genomic_DNA"/>
</dbReference>
<reference evidence="4" key="1">
    <citation type="submission" date="2018-07" db="EMBL/GenBank/DDBJ databases">
        <authorList>
            <consortium name="Genoscope - CEA"/>
            <person name="William W."/>
        </authorList>
    </citation>
    <scope>NUCLEOTIDE SEQUENCE</scope>
    <source>
        <strain evidence="4">IK1</strain>
    </source>
</reference>
<organism evidence="4">
    <name type="scientific">uncultured Paludibacter sp</name>
    <dbReference type="NCBI Taxonomy" id="497635"/>
    <lineage>
        <taxon>Bacteria</taxon>
        <taxon>Pseudomonadati</taxon>
        <taxon>Bacteroidota</taxon>
        <taxon>Bacteroidia</taxon>
        <taxon>Bacteroidales</taxon>
        <taxon>Paludibacteraceae</taxon>
        <taxon>Paludibacter</taxon>
        <taxon>environmental samples</taxon>
    </lineage>
</organism>
<sequence length="118" mass="13929">MKIINPILPEFNPDPSILRVGDDYYIATSTLEWFPGVQIHHSKDLIHWKLITHPLNRISQLNMAGNPNSCGIWAPCLSYNKGTFYLIYTDVKTFREEFKDVYNYLVTTFDYFEYLEEQ</sequence>
<dbReference type="EC" id="3.2.1.37" evidence="4"/>
<dbReference type="InterPro" id="IPR051795">
    <property type="entry name" value="Glycosyl_Hydrlase_43"/>
</dbReference>
<comment type="similarity">
    <text evidence="1">Belongs to the glycosyl hydrolase 43 family.</text>
</comment>
<evidence type="ECO:0000256" key="2">
    <source>
        <dbReference type="ARBA" id="ARBA00022801"/>
    </source>
</evidence>
<dbReference type="GO" id="GO:0009044">
    <property type="term" value="F:xylan 1,4-beta-xylosidase activity"/>
    <property type="evidence" value="ECO:0007669"/>
    <property type="project" value="UniProtKB-EC"/>
</dbReference>
<gene>
    <name evidence="4" type="ORF">TRIP_D240004</name>
</gene>
<dbReference type="PANTHER" id="PTHR42812:SF12">
    <property type="entry name" value="BETA-XYLOSIDASE-RELATED"/>
    <property type="match status" value="1"/>
</dbReference>
<dbReference type="Gene3D" id="2.115.10.20">
    <property type="entry name" value="Glycosyl hydrolase domain, family 43"/>
    <property type="match status" value="1"/>
</dbReference>
<dbReference type="Pfam" id="PF04616">
    <property type="entry name" value="Glyco_hydro_43"/>
    <property type="match status" value="1"/>
</dbReference>
<name>A0A653A8V2_9BACT</name>
<evidence type="ECO:0000256" key="1">
    <source>
        <dbReference type="ARBA" id="ARBA00009865"/>
    </source>
</evidence>
<dbReference type="SUPFAM" id="SSF75005">
    <property type="entry name" value="Arabinanase/levansucrase/invertase"/>
    <property type="match status" value="1"/>
</dbReference>
<dbReference type="GO" id="GO:0005975">
    <property type="term" value="P:carbohydrate metabolic process"/>
    <property type="evidence" value="ECO:0007669"/>
    <property type="project" value="InterPro"/>
</dbReference>
<keyword evidence="3 4" id="KW-0326">Glycosidase</keyword>
<dbReference type="InterPro" id="IPR023296">
    <property type="entry name" value="Glyco_hydro_beta-prop_sf"/>
</dbReference>
<dbReference type="InterPro" id="IPR006710">
    <property type="entry name" value="Glyco_hydro_43"/>
</dbReference>
<evidence type="ECO:0000313" key="4">
    <source>
        <dbReference type="EMBL" id="VBB44072.1"/>
    </source>
</evidence>
<proteinExistence type="inferred from homology"/>
<dbReference type="PANTHER" id="PTHR42812">
    <property type="entry name" value="BETA-XYLOSIDASE"/>
    <property type="match status" value="1"/>
</dbReference>